<dbReference type="GO" id="GO:0016010">
    <property type="term" value="C:dystrophin-associated glycoprotein complex"/>
    <property type="evidence" value="ECO:0007669"/>
    <property type="project" value="TreeGrafter"/>
</dbReference>
<sequence length="223" mass="24374">MAIHVRIQLLAGFKSNGWSNDHRTIELYSPDGLHSLVLRAGSTAQCQAWVSGLSNALADSIELALIRANRLLHEVLEGKARHMGWLLKGNAPDSSANNSMKSRSQSTSSEGEDGSNLWLPAFVVITDKELRLYSSPPWSVDAWASPFETWPLLTTRLVSSSCRSASASPGFRDVLTFHVRIGTPSGVISVVYRTETQKDLANWARNVVQSSHDAAVSQKELSC</sequence>
<name>A0A8J2KW68_9HEXA</name>
<dbReference type="PANTHER" id="PTHR10554:SF12">
    <property type="entry name" value="IP02644P"/>
    <property type="match status" value="1"/>
</dbReference>
<feature type="domain" description="PH" evidence="2">
    <location>
        <begin position="1"/>
        <end position="58"/>
    </location>
</feature>
<dbReference type="EMBL" id="CAJVCH010496175">
    <property type="protein sequence ID" value="CAG7820971.1"/>
    <property type="molecule type" value="Genomic_DNA"/>
</dbReference>
<accession>A0A8J2KW68</accession>
<feature type="region of interest" description="Disordered" evidence="1">
    <location>
        <begin position="93"/>
        <end position="113"/>
    </location>
</feature>
<dbReference type="SMART" id="SM00233">
    <property type="entry name" value="PH"/>
    <property type="match status" value="1"/>
</dbReference>
<feature type="non-terminal residue" evidence="3">
    <location>
        <position position="1"/>
    </location>
</feature>
<organism evidence="3 4">
    <name type="scientific">Allacma fusca</name>
    <dbReference type="NCBI Taxonomy" id="39272"/>
    <lineage>
        <taxon>Eukaryota</taxon>
        <taxon>Metazoa</taxon>
        <taxon>Ecdysozoa</taxon>
        <taxon>Arthropoda</taxon>
        <taxon>Hexapoda</taxon>
        <taxon>Collembola</taxon>
        <taxon>Symphypleona</taxon>
        <taxon>Sminthuridae</taxon>
        <taxon>Allacma</taxon>
    </lineage>
</organism>
<dbReference type="InterPro" id="IPR041428">
    <property type="entry name" value="PHsplit_syntrophin"/>
</dbReference>
<dbReference type="InterPro" id="IPR015482">
    <property type="entry name" value="Syntrophin"/>
</dbReference>
<keyword evidence="4" id="KW-1185">Reference proteome</keyword>
<feature type="compositionally biased region" description="Polar residues" evidence="1">
    <location>
        <begin position="93"/>
        <end position="109"/>
    </location>
</feature>
<dbReference type="InterPro" id="IPR001849">
    <property type="entry name" value="PH_domain"/>
</dbReference>
<dbReference type="GO" id="GO:0005198">
    <property type="term" value="F:structural molecule activity"/>
    <property type="evidence" value="ECO:0007669"/>
    <property type="project" value="InterPro"/>
</dbReference>
<dbReference type="Proteomes" id="UP000708208">
    <property type="component" value="Unassembled WGS sequence"/>
</dbReference>
<reference evidence="3" key="1">
    <citation type="submission" date="2021-06" db="EMBL/GenBank/DDBJ databases">
        <authorList>
            <person name="Hodson N. C."/>
            <person name="Mongue J. A."/>
            <person name="Jaron S. K."/>
        </authorList>
    </citation>
    <scope>NUCLEOTIDE SEQUENCE</scope>
</reference>
<evidence type="ECO:0000259" key="2">
    <source>
        <dbReference type="PROSITE" id="PS50003"/>
    </source>
</evidence>
<dbReference type="PROSITE" id="PS50003">
    <property type="entry name" value="PH_DOMAIN"/>
    <property type="match status" value="1"/>
</dbReference>
<gene>
    <name evidence="3" type="ORF">AFUS01_LOCUS31337</name>
</gene>
<dbReference type="OrthoDB" id="409749at2759"/>
<proteinExistence type="predicted"/>
<evidence type="ECO:0000256" key="1">
    <source>
        <dbReference type="SAM" id="MobiDB-lite"/>
    </source>
</evidence>
<protein>
    <recommendedName>
        <fullName evidence="2">PH domain-containing protein</fullName>
    </recommendedName>
</protein>
<dbReference type="PANTHER" id="PTHR10554">
    <property type="entry name" value="SYNTROPHIN"/>
    <property type="match status" value="1"/>
</dbReference>
<dbReference type="Pfam" id="PF18012">
    <property type="entry name" value="PH_17"/>
    <property type="match status" value="1"/>
</dbReference>
<evidence type="ECO:0000313" key="4">
    <source>
        <dbReference type="Proteomes" id="UP000708208"/>
    </source>
</evidence>
<evidence type="ECO:0000313" key="3">
    <source>
        <dbReference type="EMBL" id="CAG7820971.1"/>
    </source>
</evidence>
<dbReference type="AlphaFoldDB" id="A0A8J2KW68"/>
<comment type="caution">
    <text evidence="3">The sequence shown here is derived from an EMBL/GenBank/DDBJ whole genome shotgun (WGS) entry which is preliminary data.</text>
</comment>